<dbReference type="Proteomes" id="UP000299102">
    <property type="component" value="Unassembled WGS sequence"/>
</dbReference>
<comment type="caution">
    <text evidence="1">The sequence shown here is derived from an EMBL/GenBank/DDBJ whole genome shotgun (WGS) entry which is preliminary data.</text>
</comment>
<gene>
    <name evidence="1" type="ORF">EVAR_68379_1</name>
</gene>
<keyword evidence="2" id="KW-1185">Reference proteome</keyword>
<name>A0A4C1ZQK1_EUMVA</name>
<accession>A0A4C1ZQK1</accession>
<reference evidence="1 2" key="1">
    <citation type="journal article" date="2019" name="Commun. Biol.">
        <title>The bagworm genome reveals a unique fibroin gene that provides high tensile strength.</title>
        <authorList>
            <person name="Kono N."/>
            <person name="Nakamura H."/>
            <person name="Ohtoshi R."/>
            <person name="Tomita M."/>
            <person name="Numata K."/>
            <person name="Arakawa K."/>
        </authorList>
    </citation>
    <scope>NUCLEOTIDE SEQUENCE [LARGE SCALE GENOMIC DNA]</scope>
</reference>
<dbReference type="EMBL" id="BGZK01002050">
    <property type="protein sequence ID" value="GBP90038.1"/>
    <property type="molecule type" value="Genomic_DNA"/>
</dbReference>
<sequence>MSHRTRERPAECLASLSHSTMIGNQIFNLSSHNGSVLTTNLCFEIVTRDGSGDGGAGADAMHCLFACAVHRSPANAARATSFLLAHINDHCVSDASSAFGAARAHDRRFYLTLCLDPTL</sequence>
<protein>
    <submittedName>
        <fullName evidence="1">Uncharacterized protein</fullName>
    </submittedName>
</protein>
<organism evidence="1 2">
    <name type="scientific">Eumeta variegata</name>
    <name type="common">Bagworm moth</name>
    <name type="synonym">Eumeta japonica</name>
    <dbReference type="NCBI Taxonomy" id="151549"/>
    <lineage>
        <taxon>Eukaryota</taxon>
        <taxon>Metazoa</taxon>
        <taxon>Ecdysozoa</taxon>
        <taxon>Arthropoda</taxon>
        <taxon>Hexapoda</taxon>
        <taxon>Insecta</taxon>
        <taxon>Pterygota</taxon>
        <taxon>Neoptera</taxon>
        <taxon>Endopterygota</taxon>
        <taxon>Lepidoptera</taxon>
        <taxon>Glossata</taxon>
        <taxon>Ditrysia</taxon>
        <taxon>Tineoidea</taxon>
        <taxon>Psychidae</taxon>
        <taxon>Oiketicinae</taxon>
        <taxon>Eumeta</taxon>
    </lineage>
</organism>
<dbReference type="AlphaFoldDB" id="A0A4C1ZQK1"/>
<evidence type="ECO:0000313" key="2">
    <source>
        <dbReference type="Proteomes" id="UP000299102"/>
    </source>
</evidence>
<proteinExistence type="predicted"/>
<evidence type="ECO:0000313" key="1">
    <source>
        <dbReference type="EMBL" id="GBP90038.1"/>
    </source>
</evidence>